<accession>A0ACC2TUQ1</accession>
<proteinExistence type="predicted"/>
<comment type="caution">
    <text evidence="1">The sequence shown here is derived from an EMBL/GenBank/DDBJ whole genome shotgun (WGS) entry which is preliminary data.</text>
</comment>
<dbReference type="Proteomes" id="UP001165960">
    <property type="component" value="Unassembled WGS sequence"/>
</dbReference>
<protein>
    <submittedName>
        <fullName evidence="1">Threonine synthase</fullName>
        <ecNumber evidence="1">4.2.3.1</ecNumber>
    </submittedName>
</protein>
<name>A0ACC2TUQ1_9FUNG</name>
<reference evidence="1" key="1">
    <citation type="submission" date="2022-04" db="EMBL/GenBank/DDBJ databases">
        <title>Genome of the entomopathogenic fungus Entomophthora muscae.</title>
        <authorList>
            <person name="Elya C."/>
            <person name="Lovett B.R."/>
            <person name="Lee E."/>
            <person name="Macias A.M."/>
            <person name="Hajek A.E."/>
            <person name="De Bivort B.L."/>
            <person name="Kasson M.T."/>
            <person name="De Fine Licht H.H."/>
            <person name="Stajich J.E."/>
        </authorList>
    </citation>
    <scope>NUCLEOTIDE SEQUENCE</scope>
    <source>
        <strain evidence="1">Berkeley</strain>
    </source>
</reference>
<dbReference type="EC" id="4.2.3.1" evidence="1"/>
<evidence type="ECO:0000313" key="2">
    <source>
        <dbReference type="Proteomes" id="UP001165960"/>
    </source>
</evidence>
<keyword evidence="2" id="KW-1185">Reference proteome</keyword>
<sequence>MKYRSTRGSGKIEDVIDFESAVLNGLAPEGGLYIPTDIPQLDEVALDKLRKISGDFSLLAVEILSLYIDESEISREELKDLVNRSYSTFQHPDVTPVIQLPAVKSDTEDSSNPLYLLELFHGPTFAFKDVALQFLGNLFEFFPQAEKMLSWRQMNQGIASRLLVLRLVILEVLLFMASVTRRTLKSLFFTQKERYLLYKKPK</sequence>
<organism evidence="1 2">
    <name type="scientific">Entomophthora muscae</name>
    <dbReference type="NCBI Taxonomy" id="34485"/>
    <lineage>
        <taxon>Eukaryota</taxon>
        <taxon>Fungi</taxon>
        <taxon>Fungi incertae sedis</taxon>
        <taxon>Zoopagomycota</taxon>
        <taxon>Entomophthoromycotina</taxon>
        <taxon>Entomophthoromycetes</taxon>
        <taxon>Entomophthorales</taxon>
        <taxon>Entomophthoraceae</taxon>
        <taxon>Entomophthora</taxon>
    </lineage>
</organism>
<gene>
    <name evidence="1" type="primary">THR4_1</name>
    <name evidence="1" type="ORF">DSO57_1008636</name>
</gene>
<evidence type="ECO:0000313" key="1">
    <source>
        <dbReference type="EMBL" id="KAJ9078252.1"/>
    </source>
</evidence>
<dbReference type="EMBL" id="QTSX02002156">
    <property type="protein sequence ID" value="KAJ9078252.1"/>
    <property type="molecule type" value="Genomic_DNA"/>
</dbReference>
<keyword evidence="1" id="KW-0456">Lyase</keyword>